<dbReference type="EMBL" id="JBBDHC010000001">
    <property type="protein sequence ID" value="MEJ1248235.1"/>
    <property type="molecule type" value="Genomic_DNA"/>
</dbReference>
<sequence>MARVLIVDDSPSQLMGMKLIIERLGHETMTAEDGAQGVEVAKREMPDLILMDVVMPNLNGFQATRSIAKNADTAHIPIILVTTKDQETDRVWGMRQGAKAYLTKPVNEGALIKLVKELLPA</sequence>
<organism evidence="4 5">
    <name type="scientific">Denitratimonas tolerans</name>
    <dbReference type="NCBI Taxonomy" id="1338420"/>
    <lineage>
        <taxon>Bacteria</taxon>
        <taxon>Pseudomonadati</taxon>
        <taxon>Pseudomonadota</taxon>
        <taxon>Gammaproteobacteria</taxon>
        <taxon>Lysobacterales</taxon>
        <taxon>Lysobacteraceae</taxon>
        <taxon>Denitratimonas</taxon>
    </lineage>
</organism>
<dbReference type="PANTHER" id="PTHR44591:SF20">
    <property type="entry name" value="PROTEIN PILH"/>
    <property type="match status" value="1"/>
</dbReference>
<dbReference type="SUPFAM" id="SSF52172">
    <property type="entry name" value="CheY-like"/>
    <property type="match status" value="1"/>
</dbReference>
<keyword evidence="1 2" id="KW-0597">Phosphoprotein</keyword>
<dbReference type="SMART" id="SM00448">
    <property type="entry name" value="REC"/>
    <property type="match status" value="1"/>
</dbReference>
<accession>A0AAW9QV38</accession>
<gene>
    <name evidence="4" type="ORF">WB794_00875</name>
</gene>
<dbReference type="AlphaFoldDB" id="A0AAW9QV38"/>
<protein>
    <submittedName>
        <fullName evidence="4">Response regulator</fullName>
    </submittedName>
</protein>
<proteinExistence type="predicted"/>
<evidence type="ECO:0000256" key="2">
    <source>
        <dbReference type="PROSITE-ProRule" id="PRU00169"/>
    </source>
</evidence>
<feature type="domain" description="Response regulatory" evidence="3">
    <location>
        <begin position="3"/>
        <end position="119"/>
    </location>
</feature>
<keyword evidence="5" id="KW-1185">Reference proteome</keyword>
<reference evidence="4 5" key="1">
    <citation type="journal article" date="2016" name="Antonie Van Leeuwenhoek">
        <title>Denitratimonas tolerans gen. nov., sp. nov., a denitrifying bacterium isolated from a bioreactor for tannery wastewater treatment.</title>
        <authorList>
            <person name="Han S.I."/>
            <person name="Kim J.O."/>
            <person name="Lee Y.R."/>
            <person name="Ekpeghere K.I."/>
            <person name="Koh S.C."/>
            <person name="Whang K.S."/>
        </authorList>
    </citation>
    <scope>NUCLEOTIDE SEQUENCE [LARGE SCALE GENOMIC DNA]</scope>
    <source>
        <strain evidence="4 5">KACC 17565</strain>
    </source>
</reference>
<evidence type="ECO:0000259" key="3">
    <source>
        <dbReference type="PROSITE" id="PS50110"/>
    </source>
</evidence>
<dbReference type="Proteomes" id="UP001364472">
    <property type="component" value="Unassembled WGS sequence"/>
</dbReference>
<dbReference type="PROSITE" id="PS50110">
    <property type="entry name" value="RESPONSE_REGULATORY"/>
    <property type="match status" value="1"/>
</dbReference>
<dbReference type="Gene3D" id="3.40.50.2300">
    <property type="match status" value="1"/>
</dbReference>
<dbReference type="InterPro" id="IPR050595">
    <property type="entry name" value="Bact_response_regulator"/>
</dbReference>
<dbReference type="Pfam" id="PF00072">
    <property type="entry name" value="Response_reg"/>
    <property type="match status" value="1"/>
</dbReference>
<dbReference type="InterPro" id="IPR001789">
    <property type="entry name" value="Sig_transdc_resp-reg_receiver"/>
</dbReference>
<dbReference type="PANTHER" id="PTHR44591">
    <property type="entry name" value="STRESS RESPONSE REGULATOR PROTEIN 1"/>
    <property type="match status" value="1"/>
</dbReference>
<feature type="modified residue" description="4-aspartylphosphate" evidence="2">
    <location>
        <position position="52"/>
    </location>
</feature>
<evidence type="ECO:0000256" key="1">
    <source>
        <dbReference type="ARBA" id="ARBA00022553"/>
    </source>
</evidence>
<evidence type="ECO:0000313" key="4">
    <source>
        <dbReference type="EMBL" id="MEJ1248235.1"/>
    </source>
</evidence>
<evidence type="ECO:0000313" key="5">
    <source>
        <dbReference type="Proteomes" id="UP001364472"/>
    </source>
</evidence>
<dbReference type="GO" id="GO:0000160">
    <property type="term" value="P:phosphorelay signal transduction system"/>
    <property type="evidence" value="ECO:0007669"/>
    <property type="project" value="InterPro"/>
</dbReference>
<comment type="caution">
    <text evidence="4">The sequence shown here is derived from an EMBL/GenBank/DDBJ whole genome shotgun (WGS) entry which is preliminary data.</text>
</comment>
<dbReference type="RefSeq" id="WP_337333944.1">
    <property type="nucleotide sequence ID" value="NZ_JBBDHC010000001.1"/>
</dbReference>
<dbReference type="InterPro" id="IPR011006">
    <property type="entry name" value="CheY-like_superfamily"/>
</dbReference>
<name>A0AAW9QV38_9GAMM</name>